<dbReference type="AlphaFoldDB" id="A0A640MNJ3"/>
<evidence type="ECO:0000313" key="1">
    <source>
        <dbReference type="EMBL" id="GEU03951.1"/>
    </source>
</evidence>
<reference evidence="3" key="2">
    <citation type="submission" date="2019-12" db="EMBL/GenBank/DDBJ databases">
        <authorList>
            <person name="Hoang T.H.H."/>
            <person name="Okutani A."/>
        </authorList>
    </citation>
    <scope>NUCLEOTIDE SEQUENCE</scope>
    <source>
        <strain evidence="1">DB</strain>
        <strain evidence="2">HG</strain>
        <strain evidence="5">LaLC</strain>
        <strain evidence="4">LamDB</strain>
        <strain evidence="3">QuyetLC</strain>
    </source>
</reference>
<evidence type="ECO:0000313" key="4">
    <source>
        <dbReference type="EMBL" id="GEU25628.1"/>
    </source>
</evidence>
<comment type="caution">
    <text evidence="3">The sequence shown here is derived from an EMBL/GenBank/DDBJ whole genome shotgun (WGS) entry which is preliminary data.</text>
</comment>
<evidence type="ECO:0000313" key="2">
    <source>
        <dbReference type="EMBL" id="GEU08167.1"/>
    </source>
</evidence>
<sequence length="46" mass="5452">MGDRYVFKNDINAKLADLFFENGYEEIALNHYQLVNCNQFTKMGYI</sequence>
<dbReference type="EMBL" id="BLEV01000005">
    <property type="protein sequence ID" value="GEU08167.1"/>
    <property type="molecule type" value="Genomic_DNA"/>
</dbReference>
<evidence type="ECO:0000313" key="3">
    <source>
        <dbReference type="EMBL" id="GEU15553.1"/>
    </source>
</evidence>
<organism evidence="3">
    <name type="scientific">Bacillus anthracis</name>
    <name type="common">anthrax bacterium</name>
    <dbReference type="NCBI Taxonomy" id="1392"/>
    <lineage>
        <taxon>Bacteria</taxon>
        <taxon>Bacillati</taxon>
        <taxon>Bacillota</taxon>
        <taxon>Bacilli</taxon>
        <taxon>Bacillales</taxon>
        <taxon>Bacillaceae</taxon>
        <taxon>Bacillus</taxon>
        <taxon>Bacillus cereus group</taxon>
    </lineage>
</organism>
<dbReference type="EMBL" id="BLEY01000032">
    <property type="protein sequence ID" value="GEU15553.1"/>
    <property type="molecule type" value="Genomic_DNA"/>
</dbReference>
<evidence type="ECO:0000313" key="5">
    <source>
        <dbReference type="EMBL" id="GEU25942.1"/>
    </source>
</evidence>
<dbReference type="EMBL" id="BLEW01000017">
    <property type="protein sequence ID" value="GEU25942.1"/>
    <property type="molecule type" value="Genomic_DNA"/>
</dbReference>
<dbReference type="EMBL" id="BLEX01000005">
    <property type="protein sequence ID" value="GEU25628.1"/>
    <property type="molecule type" value="Genomic_DNA"/>
</dbReference>
<protein>
    <submittedName>
        <fullName evidence="3">Uncharacterized protein</fullName>
    </submittedName>
</protein>
<accession>A0A640MNJ3</accession>
<dbReference type="EMBL" id="BLEU01000012">
    <property type="protein sequence ID" value="GEU03951.1"/>
    <property type="molecule type" value="Genomic_DNA"/>
</dbReference>
<name>A0A640MNJ3_BACAN</name>
<proteinExistence type="predicted"/>
<gene>
    <name evidence="1" type="ORF">DB1_52300</name>
    <name evidence="2" type="ORF">HG1_36520</name>
    <name evidence="5" type="ORF">LaLC_52160</name>
    <name evidence="4" type="ORF">LamDB_32760</name>
    <name evidence="3" type="ORF">QuyetLC_30470</name>
</gene>
<reference evidence="3" key="1">
    <citation type="submission" date="2019-12" db="EMBL/GenBank/DDBJ databases">
        <title>Epidemiological and comparative genomic analysis of Bacillus anthracis isolated from northern Vietnam.</title>
        <authorList>
            <person name="Hoang T.T.H."/>
            <person name="Dang D.A."/>
            <person name="Pham M.H."/>
            <person name="Luong M.H."/>
            <person name="Tran N.D."/>
            <person name="Nguyen T.H."/>
            <person name="Nguyen T.T."/>
            <person name="Inoue S."/>
            <person name="Morikawa S."/>
            <person name="Okutani A."/>
        </authorList>
    </citation>
    <scope>NUCLEOTIDE SEQUENCE</scope>
    <source>
        <strain evidence="1">DB</strain>
        <strain evidence="2">HG</strain>
        <strain evidence="5">LaLC</strain>
        <strain evidence="4">LamDB</strain>
        <strain evidence="3">QuyetLC</strain>
    </source>
</reference>